<feature type="compositionally biased region" description="Basic and acidic residues" evidence="6">
    <location>
        <begin position="140"/>
        <end position="155"/>
    </location>
</feature>
<evidence type="ECO:0000256" key="1">
    <source>
        <dbReference type="ARBA" id="ARBA00022481"/>
    </source>
</evidence>
<dbReference type="Proteomes" id="UP001497516">
    <property type="component" value="Chromosome 6"/>
</dbReference>
<evidence type="ECO:0000256" key="4">
    <source>
        <dbReference type="ARBA" id="ARBA00023289"/>
    </source>
</evidence>
<gene>
    <name evidence="8" type="ORF">LTRI10_LOCUS34123</name>
</gene>
<protein>
    <recommendedName>
        <fullName evidence="7">HMA domain-containing protein</fullName>
    </recommendedName>
</protein>
<keyword evidence="2" id="KW-0479">Metal-binding</keyword>
<evidence type="ECO:0000256" key="6">
    <source>
        <dbReference type="SAM" id="MobiDB-lite"/>
    </source>
</evidence>
<keyword evidence="3" id="KW-0449">Lipoprotein</keyword>
<accession>A0AAV2F680</accession>
<evidence type="ECO:0000256" key="2">
    <source>
        <dbReference type="ARBA" id="ARBA00022723"/>
    </source>
</evidence>
<feature type="region of interest" description="Disordered" evidence="6">
    <location>
        <begin position="364"/>
        <end position="414"/>
    </location>
</feature>
<feature type="compositionally biased region" description="Acidic residues" evidence="6">
    <location>
        <begin position="179"/>
        <end position="213"/>
    </location>
</feature>
<dbReference type="InterPro" id="IPR006121">
    <property type="entry name" value="HMA_dom"/>
</dbReference>
<organism evidence="8 9">
    <name type="scientific">Linum trigynum</name>
    <dbReference type="NCBI Taxonomy" id="586398"/>
    <lineage>
        <taxon>Eukaryota</taxon>
        <taxon>Viridiplantae</taxon>
        <taxon>Streptophyta</taxon>
        <taxon>Embryophyta</taxon>
        <taxon>Tracheophyta</taxon>
        <taxon>Spermatophyta</taxon>
        <taxon>Magnoliopsida</taxon>
        <taxon>eudicotyledons</taxon>
        <taxon>Gunneridae</taxon>
        <taxon>Pentapetalae</taxon>
        <taxon>rosids</taxon>
        <taxon>fabids</taxon>
        <taxon>Malpighiales</taxon>
        <taxon>Linaceae</taxon>
        <taxon>Linum</taxon>
    </lineage>
</organism>
<evidence type="ECO:0000313" key="9">
    <source>
        <dbReference type="Proteomes" id="UP001497516"/>
    </source>
</evidence>
<feature type="compositionally biased region" description="Basic and acidic residues" evidence="6">
    <location>
        <begin position="279"/>
        <end position="301"/>
    </location>
</feature>
<dbReference type="AlphaFoldDB" id="A0AAV2F680"/>
<feature type="compositionally biased region" description="Low complexity" evidence="6">
    <location>
        <begin position="159"/>
        <end position="169"/>
    </location>
</feature>
<feature type="region of interest" description="Disordered" evidence="6">
    <location>
        <begin position="516"/>
        <end position="544"/>
    </location>
</feature>
<evidence type="ECO:0000256" key="3">
    <source>
        <dbReference type="ARBA" id="ARBA00023288"/>
    </source>
</evidence>
<dbReference type="PROSITE" id="PS50846">
    <property type="entry name" value="HMA_2"/>
    <property type="match status" value="1"/>
</dbReference>
<feature type="compositionally biased region" description="Polar residues" evidence="6">
    <location>
        <begin position="531"/>
        <end position="544"/>
    </location>
</feature>
<dbReference type="Pfam" id="PF00403">
    <property type="entry name" value="HMA"/>
    <property type="match status" value="1"/>
</dbReference>
<comment type="similarity">
    <text evidence="5">Belongs to the HIPP family.</text>
</comment>
<proteinExistence type="inferred from homology"/>
<feature type="domain" description="HMA" evidence="7">
    <location>
        <begin position="9"/>
        <end position="74"/>
    </location>
</feature>
<feature type="compositionally biased region" description="Low complexity" evidence="6">
    <location>
        <begin position="118"/>
        <end position="139"/>
    </location>
</feature>
<keyword evidence="1" id="KW-0488">Methylation</keyword>
<sequence>MSKQDVMKMQTFVLRVNIQCHCDGCKSRIKKLLQKTDGVYTTQVNTEQGKVTVTGNVDPMKLIKKLEKSGKHAEIWGGGGGGGKGSNNFQNMVNNQFKNMQMESGKGGKGGGGGKGGHPQQQQLQQQHHQILQQQQFKGMPKDFKMPPQSKDMKSVKFNLQGQHQQQQHHNNKHGGFDDGLDDDDDDFDDDMDDDFDDDDDEDGDFDDEDEEFGNGHGGQAQVPNKMVMPNKMMGMMGNGHGGPMGMMNMDVLKGGGGGNGKKGGGGGEFEMAMGKKGGHFEKGKGDSGGKKGGGDSDGKNGKKNKGGQKQDGSKDKGHKGEKTQTKSKSKGGMIGGLFGFGCKSTKEKKSIDRKGVNLSEFQDFGSTKKSKGKNGGGGGDGTKKGAAANHHQSNGAKKGGGKQDGAHDFKQMKGFGEMGGGNSYGGGARNMGQQMGSMTAVQGLPTAMNNGGGGYYNPYQGMGQQGNPYGQAPHQHQQQQQQYMEMMMNQHRQQGNEMYHPMMYSRPYPPVSYMPPPPMPGPHGSEPYSNFLSDENANSCSIM</sequence>
<feature type="compositionally biased region" description="Gly residues" evidence="6">
    <location>
        <begin position="254"/>
        <end position="269"/>
    </location>
</feature>
<dbReference type="CDD" id="cd00371">
    <property type="entry name" value="HMA"/>
    <property type="match status" value="1"/>
</dbReference>
<dbReference type="GO" id="GO:0046872">
    <property type="term" value="F:metal ion binding"/>
    <property type="evidence" value="ECO:0007669"/>
    <property type="project" value="UniProtKB-KW"/>
</dbReference>
<evidence type="ECO:0000259" key="7">
    <source>
        <dbReference type="PROSITE" id="PS50846"/>
    </source>
</evidence>
<name>A0AAV2F680_9ROSI</name>
<evidence type="ECO:0000256" key="5">
    <source>
        <dbReference type="ARBA" id="ARBA00024045"/>
    </source>
</evidence>
<keyword evidence="9" id="KW-1185">Reference proteome</keyword>
<keyword evidence="4" id="KW-0636">Prenylation</keyword>
<dbReference type="EMBL" id="OZ034819">
    <property type="protein sequence ID" value="CAL1393552.1"/>
    <property type="molecule type" value="Genomic_DNA"/>
</dbReference>
<dbReference type="PANTHER" id="PTHR45868">
    <property type="entry name" value="HEAVY METAL-ASSOCIATED ISOPRENYLATED PLANT PROTEIN 33-RELATED"/>
    <property type="match status" value="1"/>
</dbReference>
<feature type="compositionally biased region" description="Gly residues" evidence="6">
    <location>
        <begin position="105"/>
        <end position="117"/>
    </location>
</feature>
<evidence type="ECO:0000313" key="8">
    <source>
        <dbReference type="EMBL" id="CAL1393552.1"/>
    </source>
</evidence>
<feature type="region of interest" description="Disordered" evidence="6">
    <location>
        <begin position="253"/>
        <end position="338"/>
    </location>
</feature>
<feature type="compositionally biased region" description="Basic and acidic residues" evidence="6">
    <location>
        <begin position="312"/>
        <end position="325"/>
    </location>
</feature>
<feature type="region of interest" description="Disordered" evidence="6">
    <location>
        <begin position="101"/>
        <end position="225"/>
    </location>
</feature>
<dbReference type="SUPFAM" id="SSF55008">
    <property type="entry name" value="HMA, heavy metal-associated domain"/>
    <property type="match status" value="1"/>
</dbReference>
<dbReference type="Gene3D" id="3.30.70.100">
    <property type="match status" value="1"/>
</dbReference>
<dbReference type="PANTHER" id="PTHR45868:SF83">
    <property type="entry name" value="HEAVY METAL-ASSOCIATED ISOPRENYLATED PLANT PROTEIN 33"/>
    <property type="match status" value="1"/>
</dbReference>
<reference evidence="8 9" key="1">
    <citation type="submission" date="2024-04" db="EMBL/GenBank/DDBJ databases">
        <authorList>
            <person name="Fracassetti M."/>
        </authorList>
    </citation>
    <scope>NUCLEOTIDE SEQUENCE [LARGE SCALE GENOMIC DNA]</scope>
</reference>
<dbReference type="InterPro" id="IPR036163">
    <property type="entry name" value="HMA_dom_sf"/>
</dbReference>